<keyword evidence="3" id="KW-1185">Reference proteome</keyword>
<dbReference type="RefSeq" id="WP_106167007.1">
    <property type="nucleotide sequence ID" value="NZ_JAVKZF010000002.1"/>
</dbReference>
<keyword evidence="1" id="KW-0812">Transmembrane</keyword>
<dbReference type="AlphaFoldDB" id="A0AB37UEW7"/>
<feature type="transmembrane region" description="Helical" evidence="1">
    <location>
        <begin position="49"/>
        <end position="70"/>
    </location>
</feature>
<keyword evidence="1" id="KW-1133">Transmembrane helix</keyword>
<organism evidence="2 3">
    <name type="scientific">Chroococcidiopsis cubana SAG 39.79</name>
    <dbReference type="NCBI Taxonomy" id="388085"/>
    <lineage>
        <taxon>Bacteria</taxon>
        <taxon>Bacillati</taxon>
        <taxon>Cyanobacteriota</taxon>
        <taxon>Cyanophyceae</taxon>
        <taxon>Chroococcidiopsidales</taxon>
        <taxon>Chroococcidiopsidaceae</taxon>
        <taxon>Chroococcidiopsis</taxon>
    </lineage>
</organism>
<keyword evidence="1" id="KW-0472">Membrane</keyword>
<name>A0AB37UEW7_9CYAN</name>
<evidence type="ECO:0000313" key="3">
    <source>
        <dbReference type="Proteomes" id="UP000282574"/>
    </source>
</evidence>
<evidence type="ECO:0000313" key="2">
    <source>
        <dbReference type="EMBL" id="RUT08054.1"/>
    </source>
</evidence>
<sequence length="75" mass="8447">MKDSYMNAFEGWKQQLVFIAELMIISAVLSYLIKYGGAYLPLSGTSSQALFIVLLPTVVIAIALYLRYLFHKKQG</sequence>
<evidence type="ECO:0000256" key="1">
    <source>
        <dbReference type="SAM" id="Phobius"/>
    </source>
</evidence>
<dbReference type="EMBL" id="RSCK01000056">
    <property type="protein sequence ID" value="RUT08054.1"/>
    <property type="molecule type" value="Genomic_DNA"/>
</dbReference>
<gene>
    <name evidence="2" type="ORF">DSM107010_48480</name>
</gene>
<dbReference type="Proteomes" id="UP000282574">
    <property type="component" value="Unassembled WGS sequence"/>
</dbReference>
<accession>A0AB37UEW7</accession>
<protein>
    <submittedName>
        <fullName evidence="2">Uncharacterized protein</fullName>
    </submittedName>
</protein>
<comment type="caution">
    <text evidence="2">The sequence shown here is derived from an EMBL/GenBank/DDBJ whole genome shotgun (WGS) entry which is preliminary data.</text>
</comment>
<reference evidence="2 3" key="1">
    <citation type="journal article" date="2019" name="Genome Biol. Evol.">
        <title>Day and night: Metabolic profiles and evolutionary relationships of six axenic non-marine cyanobacteria.</title>
        <authorList>
            <person name="Will S.E."/>
            <person name="Henke P."/>
            <person name="Boedeker C."/>
            <person name="Huang S."/>
            <person name="Brinkmann H."/>
            <person name="Rohde M."/>
            <person name="Jarek M."/>
            <person name="Friedl T."/>
            <person name="Seufert S."/>
            <person name="Schumacher M."/>
            <person name="Overmann J."/>
            <person name="Neumann-Schaal M."/>
            <person name="Petersen J."/>
        </authorList>
    </citation>
    <scope>NUCLEOTIDE SEQUENCE [LARGE SCALE GENOMIC DNA]</scope>
    <source>
        <strain evidence="2 3">SAG 39.79</strain>
    </source>
</reference>
<proteinExistence type="predicted"/>
<feature type="transmembrane region" description="Helical" evidence="1">
    <location>
        <begin position="16"/>
        <end position="37"/>
    </location>
</feature>